<feature type="signal peptide" evidence="7">
    <location>
        <begin position="1"/>
        <end position="22"/>
    </location>
</feature>
<evidence type="ECO:0000256" key="5">
    <source>
        <dbReference type="ARBA" id="ARBA00023004"/>
    </source>
</evidence>
<evidence type="ECO:0000256" key="6">
    <source>
        <dbReference type="PROSITE-ProRule" id="PRU00433"/>
    </source>
</evidence>
<dbReference type="GO" id="GO:0046872">
    <property type="term" value="F:metal ion binding"/>
    <property type="evidence" value="ECO:0007669"/>
    <property type="project" value="UniProtKB-KW"/>
</dbReference>
<keyword evidence="4" id="KW-0249">Electron transport</keyword>
<evidence type="ECO:0000256" key="1">
    <source>
        <dbReference type="ARBA" id="ARBA00022448"/>
    </source>
</evidence>
<keyword evidence="2 6" id="KW-0349">Heme</keyword>
<organism evidence="9 10">
    <name type="scientific">Azonexus fungiphilus</name>
    <dbReference type="NCBI Taxonomy" id="146940"/>
    <lineage>
        <taxon>Bacteria</taxon>
        <taxon>Pseudomonadati</taxon>
        <taxon>Pseudomonadota</taxon>
        <taxon>Betaproteobacteria</taxon>
        <taxon>Rhodocyclales</taxon>
        <taxon>Azonexaceae</taxon>
        <taxon>Azonexus</taxon>
    </lineage>
</organism>
<dbReference type="Proteomes" id="UP000270626">
    <property type="component" value="Unassembled WGS sequence"/>
</dbReference>
<keyword evidence="3 6" id="KW-0479">Metal-binding</keyword>
<evidence type="ECO:0000256" key="7">
    <source>
        <dbReference type="SAM" id="SignalP"/>
    </source>
</evidence>
<keyword evidence="5 6" id="KW-0408">Iron</keyword>
<dbReference type="InterPro" id="IPR050597">
    <property type="entry name" value="Cytochrome_c_Oxidase_Subunit"/>
</dbReference>
<dbReference type="Pfam" id="PF13442">
    <property type="entry name" value="Cytochrome_CBB3"/>
    <property type="match status" value="1"/>
</dbReference>
<evidence type="ECO:0000256" key="2">
    <source>
        <dbReference type="ARBA" id="ARBA00022617"/>
    </source>
</evidence>
<accession>A0A495WGS6</accession>
<comment type="caution">
    <text evidence="9">The sequence shown here is derived from an EMBL/GenBank/DDBJ whole genome shotgun (WGS) entry which is preliminary data.</text>
</comment>
<dbReference type="PANTHER" id="PTHR33751:SF9">
    <property type="entry name" value="CYTOCHROME C4"/>
    <property type="match status" value="1"/>
</dbReference>
<dbReference type="PANTHER" id="PTHR33751">
    <property type="entry name" value="CBB3-TYPE CYTOCHROME C OXIDASE SUBUNIT FIXP"/>
    <property type="match status" value="1"/>
</dbReference>
<feature type="chain" id="PRO_5019868750" evidence="7">
    <location>
        <begin position="23"/>
        <end position="101"/>
    </location>
</feature>
<dbReference type="PROSITE" id="PS51007">
    <property type="entry name" value="CYTC"/>
    <property type="match status" value="1"/>
</dbReference>
<dbReference type="Gene3D" id="1.10.760.10">
    <property type="entry name" value="Cytochrome c-like domain"/>
    <property type="match status" value="1"/>
</dbReference>
<evidence type="ECO:0000313" key="10">
    <source>
        <dbReference type="Proteomes" id="UP000270626"/>
    </source>
</evidence>
<name>A0A495WGS6_9RHOO</name>
<protein>
    <submittedName>
        <fullName evidence="9">Cytochrome c553</fullName>
    </submittedName>
</protein>
<dbReference type="AlphaFoldDB" id="A0A495WGS6"/>
<dbReference type="InterPro" id="IPR009056">
    <property type="entry name" value="Cyt_c-like_dom"/>
</dbReference>
<dbReference type="SUPFAM" id="SSF46626">
    <property type="entry name" value="Cytochrome c"/>
    <property type="match status" value="1"/>
</dbReference>
<dbReference type="InterPro" id="IPR036909">
    <property type="entry name" value="Cyt_c-like_dom_sf"/>
</dbReference>
<proteinExistence type="predicted"/>
<evidence type="ECO:0000256" key="3">
    <source>
        <dbReference type="ARBA" id="ARBA00022723"/>
    </source>
</evidence>
<feature type="domain" description="Cytochrome c" evidence="8">
    <location>
        <begin position="23"/>
        <end position="101"/>
    </location>
</feature>
<keyword evidence="7" id="KW-0732">Signal</keyword>
<evidence type="ECO:0000313" key="9">
    <source>
        <dbReference type="EMBL" id="RKT60559.1"/>
    </source>
</evidence>
<keyword evidence="1" id="KW-0813">Transport</keyword>
<dbReference type="GO" id="GO:0009055">
    <property type="term" value="F:electron transfer activity"/>
    <property type="evidence" value="ECO:0007669"/>
    <property type="project" value="InterPro"/>
</dbReference>
<gene>
    <name evidence="9" type="ORF">DFR40_0698</name>
</gene>
<dbReference type="GO" id="GO:0020037">
    <property type="term" value="F:heme binding"/>
    <property type="evidence" value="ECO:0007669"/>
    <property type="project" value="InterPro"/>
</dbReference>
<sequence>MKAFATPLLGCCLLAAAQLAGATETPRPTPYFAANCFNCHGTEGKVNSAIPAIAGRDREYLAEALKAYKAGTKPATIMHQLAKGYTDEELAILADYFSRQK</sequence>
<reference evidence="9 10" key="1">
    <citation type="submission" date="2018-10" db="EMBL/GenBank/DDBJ databases">
        <title>Genomic Encyclopedia of Type Strains, Phase IV (KMG-IV): sequencing the most valuable type-strain genomes for metagenomic binning, comparative biology and taxonomic classification.</title>
        <authorList>
            <person name="Goeker M."/>
        </authorList>
    </citation>
    <scope>NUCLEOTIDE SEQUENCE [LARGE SCALE GENOMIC DNA]</scope>
    <source>
        <strain evidence="9 10">DSM 23841</strain>
    </source>
</reference>
<evidence type="ECO:0000259" key="8">
    <source>
        <dbReference type="PROSITE" id="PS51007"/>
    </source>
</evidence>
<dbReference type="EMBL" id="RBXP01000011">
    <property type="protein sequence ID" value="RKT60559.1"/>
    <property type="molecule type" value="Genomic_DNA"/>
</dbReference>
<dbReference type="RefSeq" id="WP_170160147.1">
    <property type="nucleotide sequence ID" value="NZ_RBXP01000011.1"/>
</dbReference>
<keyword evidence="10" id="KW-1185">Reference proteome</keyword>
<evidence type="ECO:0000256" key="4">
    <source>
        <dbReference type="ARBA" id="ARBA00022982"/>
    </source>
</evidence>